<feature type="compositionally biased region" description="Polar residues" evidence="1">
    <location>
        <begin position="188"/>
        <end position="201"/>
    </location>
</feature>
<proteinExistence type="predicted"/>
<gene>
    <name evidence="2" type="ORF">OnM2_055035</name>
</gene>
<feature type="compositionally biased region" description="Polar residues" evidence="1">
    <location>
        <begin position="61"/>
        <end position="73"/>
    </location>
</feature>
<dbReference type="AlphaFoldDB" id="A0A420HRC4"/>
<feature type="compositionally biased region" description="Basic and acidic residues" evidence="1">
    <location>
        <begin position="268"/>
        <end position="277"/>
    </location>
</feature>
<evidence type="ECO:0000256" key="1">
    <source>
        <dbReference type="SAM" id="MobiDB-lite"/>
    </source>
</evidence>
<name>A0A420HRC4_9PEZI</name>
<evidence type="ECO:0000313" key="3">
    <source>
        <dbReference type="Proteomes" id="UP000286134"/>
    </source>
</evidence>
<organism evidence="2 3">
    <name type="scientific">Erysiphe neolycopersici</name>
    <dbReference type="NCBI Taxonomy" id="212602"/>
    <lineage>
        <taxon>Eukaryota</taxon>
        <taxon>Fungi</taxon>
        <taxon>Dikarya</taxon>
        <taxon>Ascomycota</taxon>
        <taxon>Pezizomycotina</taxon>
        <taxon>Leotiomycetes</taxon>
        <taxon>Erysiphales</taxon>
        <taxon>Erysiphaceae</taxon>
        <taxon>Erysiphe</taxon>
    </lineage>
</organism>
<dbReference type="Proteomes" id="UP000286134">
    <property type="component" value="Unassembled WGS sequence"/>
</dbReference>
<feature type="region of interest" description="Disordered" evidence="1">
    <location>
        <begin position="328"/>
        <end position="362"/>
    </location>
</feature>
<feature type="region of interest" description="Disordered" evidence="1">
    <location>
        <begin position="188"/>
        <end position="256"/>
    </location>
</feature>
<accession>A0A420HRC4</accession>
<comment type="caution">
    <text evidence="2">The sequence shown here is derived from an EMBL/GenBank/DDBJ whole genome shotgun (WGS) entry which is preliminary data.</text>
</comment>
<dbReference type="OrthoDB" id="5417386at2759"/>
<keyword evidence="3" id="KW-1185">Reference proteome</keyword>
<feature type="region of interest" description="Disordered" evidence="1">
    <location>
        <begin position="61"/>
        <end position="92"/>
    </location>
</feature>
<protein>
    <submittedName>
        <fullName evidence="2">Uncharacterized protein</fullName>
    </submittedName>
</protein>
<feature type="compositionally biased region" description="Polar residues" evidence="1">
    <location>
        <begin position="279"/>
        <end position="293"/>
    </location>
</feature>
<feature type="compositionally biased region" description="Low complexity" evidence="1">
    <location>
        <begin position="215"/>
        <end position="233"/>
    </location>
</feature>
<feature type="compositionally biased region" description="Polar residues" evidence="1">
    <location>
        <begin position="336"/>
        <end position="362"/>
    </location>
</feature>
<feature type="compositionally biased region" description="Low complexity" evidence="1">
    <location>
        <begin position="80"/>
        <end position="89"/>
    </location>
</feature>
<feature type="region of interest" description="Disordered" evidence="1">
    <location>
        <begin position="268"/>
        <end position="293"/>
    </location>
</feature>
<reference evidence="2 3" key="1">
    <citation type="journal article" date="2018" name="BMC Genomics">
        <title>Comparative genome analyses reveal sequence features reflecting distinct modes of host-adaptation between dicot and monocot powdery mildew.</title>
        <authorList>
            <person name="Wu Y."/>
            <person name="Ma X."/>
            <person name="Pan Z."/>
            <person name="Kale S.D."/>
            <person name="Song Y."/>
            <person name="King H."/>
            <person name="Zhang Q."/>
            <person name="Presley C."/>
            <person name="Deng X."/>
            <person name="Wei C.I."/>
            <person name="Xiao S."/>
        </authorList>
    </citation>
    <scope>NUCLEOTIDE SEQUENCE [LARGE SCALE GENOMIC DNA]</scope>
    <source>
        <strain evidence="2">UMSG2</strain>
    </source>
</reference>
<dbReference type="EMBL" id="MCFK01005558">
    <property type="protein sequence ID" value="RKF59962.1"/>
    <property type="molecule type" value="Genomic_DNA"/>
</dbReference>
<evidence type="ECO:0000313" key="2">
    <source>
        <dbReference type="EMBL" id="RKF59962.1"/>
    </source>
</evidence>
<sequence>MDPETSTHQHRGGLHDMTEFLTKFTFASNTVNESSGDSEKRNIRNSALKIFHRYRRHKSVSSGTLQISDTSNSIRKDPSVRSNSASSVSLDRNNRTSFRPFERRTPRSFTSELGTVTVLKPVSEFTEPYQASYNPLRDSTQSRSSLGRELLKKTETFPCIEASSSHELENKCNSPLKSLQEIDITTATNQFSNTEKSSLAQSEKWPRQDSPTTESLRSGCSSSRKSNSAYSRAYHSEVSTSRGTSPDLYPPRLSSKYYHPYSNERLVDIERNPEPSHDILTTTPPRRQTESLSTSPLIFTTGTAKLARSFSSAGIEKPCIVRCSSPSLNLASSSPRKSSSVHTSRPTTPLSTQLRNESSQSSLEYKGTIHEASWIAPVRMGRTSTGGIRESNGYRCLSRSLGLRSSCNSPIPTLSIRQSVSSVSTSSVSSQPISISQVMTVANVAPDFEQFNDPALVMINKRNSKKLSSVPAIAIATPLNYASSDSEDLETAPQYSFRKQRSTNSLRSIDPFSCHPRSIRRSENIQNGALSARELDLNTRLSKMERDNAMLISALDDIVKKFSASGIYDAPSSRYEEEDEKEKLNRKELRRVLKKNSTRGEEVREESLPGVSLMEEEKRNLFNRVRF</sequence>